<feature type="coiled-coil region" evidence="1">
    <location>
        <begin position="428"/>
        <end position="455"/>
    </location>
</feature>
<sequence length="589" mass="67397">MPSSHIRPATSELLELHVFYVPEDVWNFKLNTVPVDVASKFFSAGFIRVPPYMTLRTLREQLGDYLGEDAVVDKYIFLKCIGKKLAVVKAKQETELKLKSFAPPYAFHPELYLLPGVESIYSSSSSTPERHHSNADYIRAYTSYHRPPDVSAPDREAGQNPNVLESSLKHLSPTQDKNNLIGWDGTEKGSAQDLPATQISKQEQNERIKEKYNSQRREGEISCNRELKESIKSPYTFQDKISERQNSVRKSTSVKIPQQKSFSQARERQQNTPRKVKKYKDSVAPLRMNQNRGQEGNNQIQVNHITQKKKEEAPIALDANTENEGNLTGIGMGRHTTGDSGIPESLEERDMDYSHRMRSQQHPGIAKSIADTGSVQDSQADENNLNDFAHLSQYISPPTPPLLALSVNRAEVPSGIFPTEGSELIRQLQHVKAERKHLERAREELVKKVRSLLEQNKLRRYQARDSWKKKYFEAKKVTASLEEVSNKLREDLELHYQKLLMQLEARDIRKKRNNLTQVANSKNNTIIQITTLQHEIEQLRRKVDNAKMKLVIEIKMRKQAASDLRALKAELAHKKVQSSLRLHPEGQVY</sequence>
<feature type="compositionally biased region" description="Basic and acidic residues" evidence="2">
    <location>
        <begin position="203"/>
        <end position="221"/>
    </location>
</feature>
<feature type="domain" description="Spermatogenesis-associated protein 1 C-terminal" evidence="3">
    <location>
        <begin position="427"/>
        <end position="575"/>
    </location>
</feature>
<feature type="compositionally biased region" description="Polar residues" evidence="2">
    <location>
        <begin position="244"/>
        <end position="264"/>
    </location>
</feature>
<dbReference type="Proteomes" id="UP000472272">
    <property type="component" value="Chromosome 6"/>
</dbReference>
<organism evidence="4 5">
    <name type="scientific">Podarcis muralis</name>
    <name type="common">Wall lizard</name>
    <name type="synonym">Lacerta muralis</name>
    <dbReference type="NCBI Taxonomy" id="64176"/>
    <lineage>
        <taxon>Eukaryota</taxon>
        <taxon>Metazoa</taxon>
        <taxon>Chordata</taxon>
        <taxon>Craniata</taxon>
        <taxon>Vertebrata</taxon>
        <taxon>Euteleostomi</taxon>
        <taxon>Lepidosauria</taxon>
        <taxon>Squamata</taxon>
        <taxon>Bifurcata</taxon>
        <taxon>Unidentata</taxon>
        <taxon>Episquamata</taxon>
        <taxon>Laterata</taxon>
        <taxon>Lacertibaenia</taxon>
        <taxon>Lacertidae</taxon>
        <taxon>Podarcis</taxon>
    </lineage>
</organism>
<dbReference type="PANTHER" id="PTHR14421:SF3">
    <property type="entry name" value="SPERMATOGENESIS-ASSOCIATED PROTEIN 1"/>
    <property type="match status" value="1"/>
</dbReference>
<name>A0A670IL61_PODMU</name>
<dbReference type="Pfam" id="PF15743">
    <property type="entry name" value="SPATA1_C"/>
    <property type="match status" value="1"/>
</dbReference>
<protein>
    <submittedName>
        <fullName evidence="4">Spermatosis associated 1</fullName>
    </submittedName>
</protein>
<proteinExistence type="predicted"/>
<feature type="coiled-coil region" evidence="1">
    <location>
        <begin position="522"/>
        <end position="577"/>
    </location>
</feature>
<reference evidence="4 5" key="1">
    <citation type="journal article" date="2019" name="Proc. Natl. Acad. Sci. U.S.A.">
        <title>Regulatory changes in pterin and carotenoid genes underlie balanced color polymorphisms in the wall lizard.</title>
        <authorList>
            <person name="Andrade P."/>
            <person name="Pinho C."/>
            <person name="Perez I de Lanuza G."/>
            <person name="Afonso S."/>
            <person name="Brejcha J."/>
            <person name="Rubin C.J."/>
            <person name="Wallerman O."/>
            <person name="Pereira P."/>
            <person name="Sabatino S.J."/>
            <person name="Bellati A."/>
            <person name="Pellitteri-Rosa D."/>
            <person name="Bosakova Z."/>
            <person name="Bunikis I."/>
            <person name="Carretero M.A."/>
            <person name="Feiner N."/>
            <person name="Marsik P."/>
            <person name="Pauperio F."/>
            <person name="Salvi D."/>
            <person name="Soler L."/>
            <person name="While G.M."/>
            <person name="Uller T."/>
            <person name="Font E."/>
            <person name="Andersson L."/>
            <person name="Carneiro M."/>
        </authorList>
    </citation>
    <scope>NUCLEOTIDE SEQUENCE</scope>
</reference>
<reference evidence="4" key="2">
    <citation type="submission" date="2025-08" db="UniProtKB">
        <authorList>
            <consortium name="Ensembl"/>
        </authorList>
    </citation>
    <scope>IDENTIFICATION</scope>
</reference>
<dbReference type="GeneID" id="114598809"/>
<keyword evidence="1" id="KW-0175">Coiled coil</keyword>
<accession>A0A670IL61</accession>
<reference evidence="4" key="3">
    <citation type="submission" date="2025-09" db="UniProtKB">
        <authorList>
            <consortium name="Ensembl"/>
        </authorList>
    </citation>
    <scope>IDENTIFICATION</scope>
</reference>
<dbReference type="PANTHER" id="PTHR14421">
    <property type="entry name" value="SPERMATOGENESIS-ASSOCIATED PROTEIN 1"/>
    <property type="match status" value="1"/>
</dbReference>
<dbReference type="RefSeq" id="XP_028588773.1">
    <property type="nucleotide sequence ID" value="XM_028732940.1"/>
</dbReference>
<dbReference type="KEGG" id="pmua:114598809"/>
<evidence type="ECO:0000313" key="4">
    <source>
        <dbReference type="Ensembl" id="ENSPMRP00000012329.1"/>
    </source>
</evidence>
<dbReference type="OMA" id="DKMKLTV"/>
<dbReference type="RefSeq" id="XP_028588775.1">
    <property type="nucleotide sequence ID" value="XM_028732942.1"/>
</dbReference>
<keyword evidence="5" id="KW-1185">Reference proteome</keyword>
<feature type="region of interest" description="Disordered" evidence="2">
    <location>
        <begin position="167"/>
        <end position="221"/>
    </location>
</feature>
<dbReference type="Ensembl" id="ENSPMRT00000013158.1">
    <property type="protein sequence ID" value="ENSPMRP00000012329.1"/>
    <property type="gene ID" value="ENSPMRG00000008241.1"/>
</dbReference>
<evidence type="ECO:0000313" key="5">
    <source>
        <dbReference type="Proteomes" id="UP000472272"/>
    </source>
</evidence>
<dbReference type="CTD" id="100505741"/>
<dbReference type="AlphaFoldDB" id="A0A670IL61"/>
<evidence type="ECO:0000256" key="2">
    <source>
        <dbReference type="SAM" id="MobiDB-lite"/>
    </source>
</evidence>
<gene>
    <name evidence="4" type="primary">SPATA1</name>
</gene>
<evidence type="ECO:0000256" key="1">
    <source>
        <dbReference type="SAM" id="Coils"/>
    </source>
</evidence>
<dbReference type="RefSeq" id="XP_028588772.1">
    <property type="nucleotide sequence ID" value="XM_028732939.1"/>
</dbReference>
<dbReference type="GeneTree" id="ENSGT00390000003298"/>
<dbReference type="GO" id="GO:0001669">
    <property type="term" value="C:acrosomal vesicle"/>
    <property type="evidence" value="ECO:0007669"/>
    <property type="project" value="Ensembl"/>
</dbReference>
<feature type="region of interest" description="Disordered" evidence="2">
    <location>
        <begin position="322"/>
        <end position="344"/>
    </location>
</feature>
<evidence type="ECO:0000259" key="3">
    <source>
        <dbReference type="Pfam" id="PF15743"/>
    </source>
</evidence>
<dbReference type="InterPro" id="IPR031478">
    <property type="entry name" value="SPATA1_C"/>
</dbReference>
<dbReference type="OrthoDB" id="9901850at2759"/>
<feature type="region of interest" description="Disordered" evidence="2">
    <location>
        <begin position="237"/>
        <end position="280"/>
    </location>
</feature>
<dbReference type="InterPro" id="IPR039062">
    <property type="entry name" value="SPAT1"/>
</dbReference>
<dbReference type="RefSeq" id="XP_028588774.1">
    <property type="nucleotide sequence ID" value="XM_028732941.1"/>
</dbReference>